<evidence type="ECO:0000313" key="3">
    <source>
        <dbReference type="EMBL" id="CAD5206307.1"/>
    </source>
</evidence>
<comment type="caution">
    <text evidence="3">The sequence shown here is derived from an EMBL/GenBank/DDBJ whole genome shotgun (WGS) entry which is preliminary data.</text>
</comment>
<name>A0A811JSJ2_9BILA</name>
<organism evidence="3 4">
    <name type="scientific">Bursaphelenchus okinawaensis</name>
    <dbReference type="NCBI Taxonomy" id="465554"/>
    <lineage>
        <taxon>Eukaryota</taxon>
        <taxon>Metazoa</taxon>
        <taxon>Ecdysozoa</taxon>
        <taxon>Nematoda</taxon>
        <taxon>Chromadorea</taxon>
        <taxon>Rhabditida</taxon>
        <taxon>Tylenchina</taxon>
        <taxon>Tylenchomorpha</taxon>
        <taxon>Aphelenchoidea</taxon>
        <taxon>Aphelenchoididae</taxon>
        <taxon>Bursaphelenchus</taxon>
    </lineage>
</organism>
<evidence type="ECO:0000313" key="4">
    <source>
        <dbReference type="Proteomes" id="UP000614601"/>
    </source>
</evidence>
<accession>A0A811JSJ2</accession>
<keyword evidence="2" id="KW-0812">Transmembrane</keyword>
<dbReference type="AlphaFoldDB" id="A0A811JSJ2"/>
<dbReference type="EMBL" id="CAJFCW020000001">
    <property type="protein sequence ID" value="CAG9081250.1"/>
    <property type="molecule type" value="Genomic_DNA"/>
</dbReference>
<protein>
    <submittedName>
        <fullName evidence="3">Uncharacterized protein</fullName>
    </submittedName>
</protein>
<keyword evidence="4" id="KW-1185">Reference proteome</keyword>
<gene>
    <name evidence="3" type="ORF">BOKJ2_LOCUS991</name>
</gene>
<reference evidence="3" key="1">
    <citation type="submission" date="2020-09" db="EMBL/GenBank/DDBJ databases">
        <authorList>
            <person name="Kikuchi T."/>
        </authorList>
    </citation>
    <scope>NUCLEOTIDE SEQUENCE</scope>
    <source>
        <strain evidence="3">SH1</strain>
    </source>
</reference>
<sequence length="133" mass="14459">MLPSEDSNTLGSDGQQSNRSFNGTVNSTNGKAYSVTVPSTRRSYTTTTIVTSTTFTQSFMTKAAIAPVWSVGLGLVLLVVCVGLNITAVTLYLCYRRKNVRRRDPPVNTIKTSTLHAFPPQQHHGPVMHSTMA</sequence>
<feature type="region of interest" description="Disordered" evidence="1">
    <location>
        <begin position="1"/>
        <end position="33"/>
    </location>
</feature>
<feature type="transmembrane region" description="Helical" evidence="2">
    <location>
        <begin position="68"/>
        <end position="95"/>
    </location>
</feature>
<dbReference type="EMBL" id="CAJFDH010000001">
    <property type="protein sequence ID" value="CAD5206307.1"/>
    <property type="molecule type" value="Genomic_DNA"/>
</dbReference>
<proteinExistence type="predicted"/>
<feature type="compositionally biased region" description="Polar residues" evidence="1">
    <location>
        <begin position="1"/>
        <end position="31"/>
    </location>
</feature>
<evidence type="ECO:0000256" key="2">
    <source>
        <dbReference type="SAM" id="Phobius"/>
    </source>
</evidence>
<keyword evidence="2" id="KW-0472">Membrane</keyword>
<evidence type="ECO:0000256" key="1">
    <source>
        <dbReference type="SAM" id="MobiDB-lite"/>
    </source>
</evidence>
<keyword evidence="2" id="KW-1133">Transmembrane helix</keyword>
<dbReference type="Proteomes" id="UP000614601">
    <property type="component" value="Unassembled WGS sequence"/>
</dbReference>
<dbReference type="OrthoDB" id="5844878at2759"/>
<dbReference type="Proteomes" id="UP000783686">
    <property type="component" value="Unassembled WGS sequence"/>
</dbReference>